<sequence length="71" mass="7417">MTRNSQVSPPVVPGMVKIILWLLAIWVALSLVGAVVKGLFWLAIVGGVLFLGTAAYGAIKSSGRKGINGPR</sequence>
<accession>A0ABP3D9J5</accession>
<keyword evidence="1" id="KW-1133">Transmembrane helix</keyword>
<dbReference type="EMBL" id="BAAABU010000004">
    <property type="protein sequence ID" value="GAA0226604.1"/>
    <property type="molecule type" value="Genomic_DNA"/>
</dbReference>
<evidence type="ECO:0000313" key="3">
    <source>
        <dbReference type="Proteomes" id="UP001500416"/>
    </source>
</evidence>
<evidence type="ECO:0000256" key="1">
    <source>
        <dbReference type="SAM" id="Phobius"/>
    </source>
</evidence>
<evidence type="ECO:0000313" key="2">
    <source>
        <dbReference type="EMBL" id="GAA0226604.1"/>
    </source>
</evidence>
<feature type="transmembrane region" description="Helical" evidence="1">
    <location>
        <begin position="39"/>
        <end position="59"/>
    </location>
</feature>
<protein>
    <submittedName>
        <fullName evidence="2">Uncharacterized protein</fullName>
    </submittedName>
</protein>
<name>A0ABP3D9J5_9PSEU</name>
<organism evidence="2 3">
    <name type="scientific">Saccharothrix mutabilis subsp. mutabilis</name>
    <dbReference type="NCBI Taxonomy" id="66855"/>
    <lineage>
        <taxon>Bacteria</taxon>
        <taxon>Bacillati</taxon>
        <taxon>Actinomycetota</taxon>
        <taxon>Actinomycetes</taxon>
        <taxon>Pseudonocardiales</taxon>
        <taxon>Pseudonocardiaceae</taxon>
        <taxon>Saccharothrix</taxon>
    </lineage>
</organism>
<keyword evidence="1" id="KW-0472">Membrane</keyword>
<feature type="transmembrane region" description="Helical" evidence="1">
    <location>
        <begin position="12"/>
        <end position="33"/>
    </location>
</feature>
<keyword evidence="3" id="KW-1185">Reference proteome</keyword>
<keyword evidence="1" id="KW-0812">Transmembrane</keyword>
<comment type="caution">
    <text evidence="2">The sequence shown here is derived from an EMBL/GenBank/DDBJ whole genome shotgun (WGS) entry which is preliminary data.</text>
</comment>
<dbReference type="Proteomes" id="UP001500416">
    <property type="component" value="Unassembled WGS sequence"/>
</dbReference>
<proteinExistence type="predicted"/>
<gene>
    <name evidence="2" type="ORF">GCM10010492_26130</name>
</gene>
<reference evidence="3" key="1">
    <citation type="journal article" date="2019" name="Int. J. Syst. Evol. Microbiol.">
        <title>The Global Catalogue of Microorganisms (GCM) 10K type strain sequencing project: providing services to taxonomists for standard genome sequencing and annotation.</title>
        <authorList>
            <consortium name="The Broad Institute Genomics Platform"/>
            <consortium name="The Broad Institute Genome Sequencing Center for Infectious Disease"/>
            <person name="Wu L."/>
            <person name="Ma J."/>
        </authorList>
    </citation>
    <scope>NUCLEOTIDE SEQUENCE [LARGE SCALE GENOMIC DNA]</scope>
    <source>
        <strain evidence="3">JCM 3380</strain>
    </source>
</reference>